<dbReference type="eggNOG" id="ENOG502SD4W">
    <property type="taxonomic scope" value="Eukaryota"/>
</dbReference>
<evidence type="ECO:0000256" key="2">
    <source>
        <dbReference type="ARBA" id="ARBA00004651"/>
    </source>
</evidence>
<feature type="transmembrane region" description="Helical" evidence="10">
    <location>
        <begin position="655"/>
        <end position="678"/>
    </location>
</feature>
<evidence type="ECO:0000256" key="5">
    <source>
        <dbReference type="ARBA" id="ARBA00022989"/>
    </source>
</evidence>
<feature type="transmembrane region" description="Helical" evidence="10">
    <location>
        <begin position="331"/>
        <end position="349"/>
    </location>
</feature>
<proteinExistence type="inferred from homology"/>
<comment type="similarity">
    <text evidence="7">Belongs to the fluoride channel Fluc/FEX (TC 1.A.43) family.</text>
</comment>
<evidence type="ECO:0000256" key="9">
    <source>
        <dbReference type="SAM" id="MobiDB-lite"/>
    </source>
</evidence>
<dbReference type="RefSeq" id="XP_003044830.1">
    <property type="nucleotide sequence ID" value="XM_003044784.1"/>
</dbReference>
<keyword evidence="6 10" id="KW-0472">Membrane</keyword>
<feature type="transmembrane region" description="Helical" evidence="10">
    <location>
        <begin position="284"/>
        <end position="310"/>
    </location>
</feature>
<dbReference type="OrthoDB" id="5428901at2759"/>
<keyword evidence="12" id="KW-1185">Reference proteome</keyword>
<comment type="function">
    <text evidence="1">Fluoride channel required for the rapid expulsion of cytoplasmic fluoride.</text>
</comment>
<evidence type="ECO:0000256" key="6">
    <source>
        <dbReference type="ARBA" id="ARBA00023136"/>
    </source>
</evidence>
<dbReference type="GO" id="GO:0005886">
    <property type="term" value="C:plasma membrane"/>
    <property type="evidence" value="ECO:0007669"/>
    <property type="project" value="UniProtKB-SubCell"/>
</dbReference>
<name>C7Z9L0_FUSV7</name>
<organism evidence="11 12">
    <name type="scientific">Fusarium vanettenii (strain ATCC MYA-4622 / CBS 123669 / FGSC 9596 / NRRL 45880 / 77-13-4)</name>
    <name type="common">Fusarium solani subsp. pisi</name>
    <dbReference type="NCBI Taxonomy" id="660122"/>
    <lineage>
        <taxon>Eukaryota</taxon>
        <taxon>Fungi</taxon>
        <taxon>Dikarya</taxon>
        <taxon>Ascomycota</taxon>
        <taxon>Pezizomycotina</taxon>
        <taxon>Sordariomycetes</taxon>
        <taxon>Hypocreomycetidae</taxon>
        <taxon>Hypocreales</taxon>
        <taxon>Nectriaceae</taxon>
        <taxon>Fusarium</taxon>
        <taxon>Fusarium solani species complex</taxon>
        <taxon>Fusarium vanettenii</taxon>
    </lineage>
</organism>
<dbReference type="Pfam" id="PF11915">
    <property type="entry name" value="DUF3433"/>
    <property type="match status" value="2"/>
</dbReference>
<dbReference type="Proteomes" id="UP000005206">
    <property type="component" value="Chromosome 6"/>
</dbReference>
<evidence type="ECO:0000256" key="10">
    <source>
        <dbReference type="SAM" id="Phobius"/>
    </source>
</evidence>
<dbReference type="OMA" id="SHDICAR"/>
<feature type="compositionally biased region" description="Polar residues" evidence="9">
    <location>
        <begin position="518"/>
        <end position="533"/>
    </location>
</feature>
<reference evidence="11 12" key="1">
    <citation type="journal article" date="2009" name="PLoS Genet.">
        <title>The genome of Nectria haematococca: contribution of supernumerary chromosomes to gene expansion.</title>
        <authorList>
            <person name="Coleman J.J."/>
            <person name="Rounsley S.D."/>
            <person name="Rodriguez-Carres M."/>
            <person name="Kuo A."/>
            <person name="Wasmann C.C."/>
            <person name="Grimwood J."/>
            <person name="Schmutz J."/>
            <person name="Taga M."/>
            <person name="White G.J."/>
            <person name="Zhou S."/>
            <person name="Schwartz D.C."/>
            <person name="Freitag M."/>
            <person name="Ma L.J."/>
            <person name="Danchin E.G."/>
            <person name="Henrissat B."/>
            <person name="Coutinho P.M."/>
            <person name="Nelson D.R."/>
            <person name="Straney D."/>
            <person name="Napoli C.A."/>
            <person name="Barker B.M."/>
            <person name="Gribskov M."/>
            <person name="Rep M."/>
            <person name="Kroken S."/>
            <person name="Molnar I."/>
            <person name="Rensing C."/>
            <person name="Kennell J.C."/>
            <person name="Zamora J."/>
            <person name="Farman M.L."/>
            <person name="Selker E.U."/>
            <person name="Salamov A."/>
            <person name="Shapiro H."/>
            <person name="Pangilinan J."/>
            <person name="Lindquist E."/>
            <person name="Lamers C."/>
            <person name="Grigoriev I.V."/>
            <person name="Geiser D.M."/>
            <person name="Covert S.F."/>
            <person name="Temporini E."/>
            <person name="Vanetten H.D."/>
        </authorList>
    </citation>
    <scope>NUCLEOTIDE SEQUENCE [LARGE SCALE GENOMIC DNA]</scope>
    <source>
        <strain evidence="12">ATCC MYA-4622 / CBS 123669 / FGSC 9596 / NRRL 45880 / 77-13-4</strain>
    </source>
</reference>
<dbReference type="Pfam" id="PF02537">
    <property type="entry name" value="CRCB"/>
    <property type="match status" value="2"/>
</dbReference>
<dbReference type="EMBL" id="GG698912">
    <property type="protein sequence ID" value="EEU39117.1"/>
    <property type="molecule type" value="Genomic_DNA"/>
</dbReference>
<dbReference type="GeneID" id="9673471"/>
<feature type="transmembrane region" description="Helical" evidence="10">
    <location>
        <begin position="127"/>
        <end position="146"/>
    </location>
</feature>
<feature type="region of interest" description="Disordered" evidence="9">
    <location>
        <begin position="1050"/>
        <end position="1071"/>
    </location>
</feature>
<feature type="compositionally biased region" description="Polar residues" evidence="9">
    <location>
        <begin position="15"/>
        <end position="24"/>
    </location>
</feature>
<feature type="transmembrane region" description="Helical" evidence="10">
    <location>
        <begin position="1438"/>
        <end position="1456"/>
    </location>
</feature>
<feature type="transmembrane region" description="Helical" evidence="10">
    <location>
        <begin position="452"/>
        <end position="473"/>
    </location>
</feature>
<evidence type="ECO:0000256" key="1">
    <source>
        <dbReference type="ARBA" id="ARBA00002598"/>
    </source>
</evidence>
<evidence type="ECO:0000256" key="8">
    <source>
        <dbReference type="ARBA" id="ARBA00035585"/>
    </source>
</evidence>
<evidence type="ECO:0000256" key="3">
    <source>
        <dbReference type="ARBA" id="ARBA00022475"/>
    </source>
</evidence>
<dbReference type="InParanoid" id="C7Z9L0"/>
<dbReference type="PANTHER" id="PTHR28259:SF1">
    <property type="entry name" value="FLUORIDE EXPORT PROTEIN 1-RELATED"/>
    <property type="match status" value="1"/>
</dbReference>
<feature type="region of interest" description="Disordered" evidence="9">
    <location>
        <begin position="1"/>
        <end position="117"/>
    </location>
</feature>
<gene>
    <name evidence="11" type="ORF">NECHADRAFT_43287</name>
</gene>
<feature type="transmembrane region" description="Helical" evidence="10">
    <location>
        <begin position="158"/>
        <end position="177"/>
    </location>
</feature>
<feature type="transmembrane region" description="Helical" evidence="10">
    <location>
        <begin position="355"/>
        <end position="375"/>
    </location>
</feature>
<evidence type="ECO:0000313" key="11">
    <source>
        <dbReference type="EMBL" id="EEU39117.1"/>
    </source>
</evidence>
<evidence type="ECO:0000313" key="12">
    <source>
        <dbReference type="Proteomes" id="UP000005206"/>
    </source>
</evidence>
<protein>
    <submittedName>
        <fullName evidence="11">Uncharacterized protein</fullName>
    </submittedName>
</protein>
<evidence type="ECO:0000256" key="4">
    <source>
        <dbReference type="ARBA" id="ARBA00022692"/>
    </source>
</evidence>
<feature type="transmembrane region" description="Helical" evidence="10">
    <location>
        <begin position="1372"/>
        <end position="1397"/>
    </location>
</feature>
<keyword evidence="4 10" id="KW-0812">Transmembrane</keyword>
<dbReference type="InterPro" id="IPR021840">
    <property type="entry name" value="DUF3433"/>
</dbReference>
<dbReference type="VEuPathDB" id="FungiDB:NECHADRAFT_43287"/>
<keyword evidence="3" id="KW-1003">Cell membrane</keyword>
<evidence type="ECO:0000256" key="7">
    <source>
        <dbReference type="ARBA" id="ARBA00035120"/>
    </source>
</evidence>
<feature type="compositionally biased region" description="Basic and acidic residues" evidence="9">
    <location>
        <begin position="1"/>
        <end position="10"/>
    </location>
</feature>
<feature type="transmembrane region" description="Helical" evidence="10">
    <location>
        <begin position="1209"/>
        <end position="1228"/>
    </location>
</feature>
<accession>C7Z9L0</accession>
<dbReference type="KEGG" id="nhe:NECHADRAFT_43287"/>
<comment type="catalytic activity">
    <reaction evidence="8">
        <text>fluoride(in) = fluoride(out)</text>
        <dbReference type="Rhea" id="RHEA:76159"/>
        <dbReference type="ChEBI" id="CHEBI:17051"/>
    </reaction>
    <physiologicalReaction direction="left-to-right" evidence="8">
        <dbReference type="Rhea" id="RHEA:76160"/>
    </physiologicalReaction>
</comment>
<comment type="subcellular location">
    <subcellularLocation>
        <location evidence="2">Cell membrane</location>
        <topology evidence="2">Multi-pass membrane protein</topology>
    </subcellularLocation>
</comment>
<dbReference type="GO" id="GO:1903425">
    <property type="term" value="F:fluoride transmembrane transporter activity"/>
    <property type="evidence" value="ECO:0007669"/>
    <property type="project" value="TreeGrafter"/>
</dbReference>
<dbReference type="InterPro" id="IPR003691">
    <property type="entry name" value="FluC"/>
</dbReference>
<sequence length="1608" mass="176271">MDEIAPEQRRRGSSGVYNAPNSYTELGEILAQQPIDEDAVSDTEAPALDPVQRRDSGVYSVPRSYSNLDEVSPVPPIEEPPEESEQDVRDRPRRRSSFARHEGPIFEPEPIPEEAKERSVSRLATELYTHSYLIFFAILGTLARLGLTALTRYPGTPVIFNTIWANFTGSAVMGFLAEDRKLFRNEWGNATYDEAIKQAKQKHKDEEDGSSSSQQKDVDLAAAKKAHLAMKKTIPLYIGLATGFCGSFTTFSSFIKDTFLALSNEMVTPGWPDSPTSRNGGYSFMAMLSVIIATVSLSLSGLFLGAHIAIGLEHITPTIPFTLSRRVLDPLGVFLGWGCWLGAVLLAIFPPHESWRGQALFSLVFAPLGCLVRFYLSLHLNGKMATFPVGTFAANVLGTVLLGMAYDLAHVPLGGVVGCQVLQGIEDGFCGCLTTISTWVTELGSLRRRSSWIYGTTSVVVSLVLMIAIMGGLRWSDGYSKLLLWKMLKHPTKYHTGSFQSKSLQSSRCRVDRLTGQGPRNTSKTSLSSNQSAIDRMKKEKPAGCMPKSDAQVVTLLLYTYPEGCPRADRRCFPESHESLPTLRRQVNANSVSSRELLNCNRRVVLAMYPSQAGVNASAFDARYEPQATDDSSWDRDGPKFPSSRQKRANYRPTALRWYFIAGLIICIMAVMGLVVWAELQMPNSEETATIIDKRDQIEERQEVTGGQRVSTTLIVSEFTKLVTVPGTTGKFTTMVPTTTYETSWNYSTTVKDGSTIVSSDVTVVPTVVITEFVVTQPPQVTEIIVTSTITGGTVIYSSVSGAVTPPPAYTSPFTSIATITSTLTIPGSEDTSYGTFTSDETKTVVTTIVEDGTTRTESSLVTRPIVSAFPSIGETTAAPSVYVSYGKITITSVYTPNQEKPNQQEKPTAKPQPTEKVINVVTVDPDRTVKKVEKVGPVTYVTKVQENDVETLVISPGRETVVSKFDAVETTTTIDVVSTGADGLLTTGKVVTTKSASLATIVKSADPFKPTTILITKGTGKAKLTTITSDRKESSTYVSTIKGTTRTYSKTTTVRPTATDESSTDEDGEKGGTVKTVVTVYELDAGKYFLGKFLPAMLAVMLSIPARVIDLNAQQYQPFYALNRPNGAMGPQSMNLHFSGWTGFLQPFKVLSNGHPVPFISMLIVWCSALMAPTAVEAIGFKMHGKCKINAFEGCAPALGVSPQPTHLLLALLAFTIVLLCCLLFFLRNWDTGLYANPWSVAGIASLASNREIRPKKASENKIAKEMAEKRYGFGLFENRMGQTEYGIVLYDDAGENLHDEGTVSDSNSLDSHTAVGAKKRRRNPFMVLGLAWRLVFLVFLLGLMAFLLYYHLTLDKPLKSFRKFMNSQTFGVRFLFATFGVIISFSWTAFFNSIAMIMPYQVMSRGPQTAANSVLLTRPTNGVSGFWSAIKHGQPFPAIVAIMNILSEFMPILLSNIPYSLSQVRIAHDICTHLSVGILSAMALTIISSFVVRWPDMPVDPRSVAGAMYYVSESVMVDHFSGMASMDNKERERRIRELGGTYMYGELTTRTGEKRPAVEWDDRTLGIIPTVPQHPMEGVHMRDDTHARMEGVDTAYHGFQGGAVHT</sequence>
<feature type="transmembrane region" description="Helical" evidence="10">
    <location>
        <begin position="234"/>
        <end position="255"/>
    </location>
</feature>
<feature type="transmembrane region" description="Helical" evidence="10">
    <location>
        <begin position="1476"/>
        <end position="1494"/>
    </location>
</feature>
<dbReference type="PANTHER" id="PTHR28259">
    <property type="entry name" value="FLUORIDE EXPORT PROTEIN 1-RELATED"/>
    <property type="match status" value="1"/>
</dbReference>
<feature type="region of interest" description="Disordered" evidence="9">
    <location>
        <begin position="627"/>
        <end position="646"/>
    </location>
</feature>
<feature type="transmembrane region" description="Helical" evidence="10">
    <location>
        <begin position="1327"/>
        <end position="1352"/>
    </location>
</feature>
<dbReference type="HOGENOM" id="CLU_243990_0_0_1"/>
<feature type="transmembrane region" description="Helical" evidence="10">
    <location>
        <begin position="387"/>
        <end position="406"/>
    </location>
</feature>
<feature type="region of interest" description="Disordered" evidence="9">
    <location>
        <begin position="513"/>
        <end position="546"/>
    </location>
</feature>
<keyword evidence="5 10" id="KW-1133">Transmembrane helix</keyword>